<sequence>MSNPVHLRVVLGGDDARKLSLMSGIPASVDQLVHEIKTAVSEINAEFMRITTLPLQAKFLGEVDKYTPNLMKFFSGRGGAAGKKTRLLMAPTTKSEDIEEGLCTSRSLCLSQ</sequence>
<gene>
    <name evidence="1" type="ORF">JOB18_007322</name>
</gene>
<proteinExistence type="predicted"/>
<comment type="caution">
    <text evidence="1">The sequence shown here is derived from an EMBL/GenBank/DDBJ whole genome shotgun (WGS) entry which is preliminary data.</text>
</comment>
<dbReference type="EMBL" id="JAGKHQ010000011">
    <property type="protein sequence ID" value="KAG7504367.1"/>
    <property type="molecule type" value="Genomic_DNA"/>
</dbReference>
<name>A0AAV6RFQ2_SOLSE</name>
<dbReference type="AlphaFoldDB" id="A0AAV6RFQ2"/>
<evidence type="ECO:0000313" key="2">
    <source>
        <dbReference type="Proteomes" id="UP000693946"/>
    </source>
</evidence>
<reference evidence="1 2" key="1">
    <citation type="journal article" date="2021" name="Sci. Rep.">
        <title>Chromosome anchoring in Senegalese sole (Solea senegalensis) reveals sex-associated markers and genome rearrangements in flatfish.</title>
        <authorList>
            <person name="Guerrero-Cozar I."/>
            <person name="Gomez-Garrido J."/>
            <person name="Berbel C."/>
            <person name="Martinez-Blanch J.F."/>
            <person name="Alioto T."/>
            <person name="Claros M.G."/>
            <person name="Gagnaire P.A."/>
            <person name="Manchado M."/>
        </authorList>
    </citation>
    <scope>NUCLEOTIDE SEQUENCE [LARGE SCALE GENOMIC DNA]</scope>
    <source>
        <strain evidence="1">Sse05_10M</strain>
    </source>
</reference>
<organism evidence="1 2">
    <name type="scientific">Solea senegalensis</name>
    <name type="common">Senegalese sole</name>
    <dbReference type="NCBI Taxonomy" id="28829"/>
    <lineage>
        <taxon>Eukaryota</taxon>
        <taxon>Metazoa</taxon>
        <taxon>Chordata</taxon>
        <taxon>Craniata</taxon>
        <taxon>Vertebrata</taxon>
        <taxon>Euteleostomi</taxon>
        <taxon>Actinopterygii</taxon>
        <taxon>Neopterygii</taxon>
        <taxon>Teleostei</taxon>
        <taxon>Neoteleostei</taxon>
        <taxon>Acanthomorphata</taxon>
        <taxon>Carangaria</taxon>
        <taxon>Pleuronectiformes</taxon>
        <taxon>Pleuronectoidei</taxon>
        <taxon>Soleidae</taxon>
        <taxon>Solea</taxon>
    </lineage>
</organism>
<evidence type="ECO:0000313" key="1">
    <source>
        <dbReference type="EMBL" id="KAG7504367.1"/>
    </source>
</evidence>
<keyword evidence="2" id="KW-1185">Reference proteome</keyword>
<accession>A0AAV6RFQ2</accession>
<dbReference type="Proteomes" id="UP000693946">
    <property type="component" value="Linkage Group LG19"/>
</dbReference>
<protein>
    <submittedName>
        <fullName evidence="1">Uncharacterized protein</fullName>
    </submittedName>
</protein>